<dbReference type="EMBL" id="CM039173">
    <property type="protein sequence ID" value="KAH9769258.1"/>
    <property type="molecule type" value="Genomic_DNA"/>
</dbReference>
<organism evidence="1 2">
    <name type="scientific">Citrus sinensis</name>
    <name type="common">Sweet orange</name>
    <name type="synonym">Citrus aurantium var. sinensis</name>
    <dbReference type="NCBI Taxonomy" id="2711"/>
    <lineage>
        <taxon>Eukaryota</taxon>
        <taxon>Viridiplantae</taxon>
        <taxon>Streptophyta</taxon>
        <taxon>Embryophyta</taxon>
        <taxon>Tracheophyta</taxon>
        <taxon>Spermatophyta</taxon>
        <taxon>Magnoliopsida</taxon>
        <taxon>eudicotyledons</taxon>
        <taxon>Gunneridae</taxon>
        <taxon>Pentapetalae</taxon>
        <taxon>rosids</taxon>
        <taxon>malvids</taxon>
        <taxon>Sapindales</taxon>
        <taxon>Rutaceae</taxon>
        <taxon>Aurantioideae</taxon>
        <taxon>Citrus</taxon>
    </lineage>
</organism>
<proteinExistence type="predicted"/>
<evidence type="ECO:0000313" key="2">
    <source>
        <dbReference type="Proteomes" id="UP000829398"/>
    </source>
</evidence>
<reference evidence="2" key="1">
    <citation type="journal article" date="2023" name="Hortic. Res.">
        <title>A chromosome-level phased genome enabling allele-level studies in sweet orange: a case study on citrus Huanglongbing tolerance.</title>
        <authorList>
            <person name="Wu B."/>
            <person name="Yu Q."/>
            <person name="Deng Z."/>
            <person name="Duan Y."/>
            <person name="Luo F."/>
            <person name="Gmitter F. Jr."/>
        </authorList>
    </citation>
    <scope>NUCLEOTIDE SEQUENCE [LARGE SCALE GENOMIC DNA]</scope>
    <source>
        <strain evidence="2">cv. Valencia</strain>
    </source>
</reference>
<protein>
    <submittedName>
        <fullName evidence="1">ABC transporter I family member 6</fullName>
    </submittedName>
</protein>
<dbReference type="Proteomes" id="UP000829398">
    <property type="component" value="Chromosome 4"/>
</dbReference>
<keyword evidence="2" id="KW-1185">Reference proteome</keyword>
<name>A0ACB8L7N4_CITSI</name>
<comment type="caution">
    <text evidence="1">The sequence shown here is derived from an EMBL/GenBank/DDBJ whole genome shotgun (WGS) entry which is preliminary data.</text>
</comment>
<evidence type="ECO:0000313" key="1">
    <source>
        <dbReference type="EMBL" id="KAH9769258.1"/>
    </source>
</evidence>
<accession>A0ACB8L7N4</accession>
<gene>
    <name evidence="1" type="ORF">KPL71_011931</name>
</gene>
<sequence length="429" mass="48271">MAAFLPSTSCCSFKFSNLPSKSHVFTLPALPLLCRRSNYHRHHLSLNRVTAALSAVDSPLKSSSEGQDEKSQPLLQVTGLTAVIAESKQEILKGVNLLVNEGEVHAIMGKNGSGKSTLSKVLVGHPDYEVTEGSVVFKGENLLEMEPEERSLAGLFMSFQSPVEIPGVNNIDFLHMAYNARRRKLGQPEIGPIEFYAYLYPKLERLSMKTDFLNRNVNEGFSGGERKRNEILQLAVLGADLAILDEIDSGLDVDALRDVAKAVNGLLTPKNSLLMITHYRRLLEFIKPTFIHIMVVFTDFLPCCLWFTTSDQVQCQFYILCLKSLHSDFYVRGSNFRESRGLGKILISICSWLVMIWEVVSAFDVVNDLVADSVPHADVFQQLSSNVFRTWEYFMLEKHRLLQVKCPRLFVELQLQSRDLNNHAVLQAS</sequence>